<accession>E5Y863</accession>
<dbReference type="eggNOG" id="COG0037">
    <property type="taxonomic scope" value="Bacteria"/>
</dbReference>
<reference evidence="4 5" key="1">
    <citation type="submission" date="2010-10" db="EMBL/GenBank/DDBJ databases">
        <authorList>
            <consortium name="The Broad Institute Genome Sequencing Platform"/>
            <person name="Ward D."/>
            <person name="Earl A."/>
            <person name="Feldgarden M."/>
            <person name="Young S.K."/>
            <person name="Gargeya S."/>
            <person name="Zeng Q."/>
            <person name="Alvarado L."/>
            <person name="Berlin A."/>
            <person name="Bochicchio J."/>
            <person name="Chapman S.B."/>
            <person name="Chen Z."/>
            <person name="Freedman E."/>
            <person name="Gellesch M."/>
            <person name="Goldberg J."/>
            <person name="Griggs A."/>
            <person name="Gujja S."/>
            <person name="Heilman E."/>
            <person name="Heiman D."/>
            <person name="Howarth C."/>
            <person name="Mehta T."/>
            <person name="Neiman D."/>
            <person name="Pearson M."/>
            <person name="Roberts A."/>
            <person name="Saif S."/>
            <person name="Shea T."/>
            <person name="Shenoy N."/>
            <person name="Sisk P."/>
            <person name="Stolte C."/>
            <person name="Sykes S."/>
            <person name="White J."/>
            <person name="Yandava C."/>
            <person name="Allen-Vercoe E."/>
            <person name="Sibley C."/>
            <person name="Ambrose C.E."/>
            <person name="Strauss J."/>
            <person name="Daigneault M."/>
            <person name="Haas B."/>
            <person name="Nusbaum C."/>
            <person name="Birren B."/>
        </authorList>
    </citation>
    <scope>NUCLEOTIDE SEQUENCE [LARGE SCALE GENOMIC DNA]</scope>
    <source>
        <strain evidence="4 5">3_1_6</strain>
    </source>
</reference>
<evidence type="ECO:0000313" key="4">
    <source>
        <dbReference type="EMBL" id="EFV43810.1"/>
    </source>
</evidence>
<feature type="domain" description="tRNA(Ile)-lysidine/2-thiocytidine synthase N-terminal" evidence="3">
    <location>
        <begin position="33"/>
        <end position="197"/>
    </location>
</feature>
<evidence type="ECO:0000256" key="2">
    <source>
        <dbReference type="PIRSR" id="PIRSR004976-51"/>
    </source>
</evidence>
<keyword evidence="5" id="KW-1185">Reference proteome</keyword>
<proteinExistence type="predicted"/>
<evidence type="ECO:0000259" key="3">
    <source>
        <dbReference type="Pfam" id="PF01171"/>
    </source>
</evidence>
<dbReference type="InterPro" id="IPR035107">
    <property type="entry name" value="tRNA_thiolation_TtcA_Ctu1"/>
</dbReference>
<dbReference type="PANTHER" id="PTHR43686">
    <property type="entry name" value="SULFURTRANSFERASE-RELATED"/>
    <property type="match status" value="1"/>
</dbReference>
<dbReference type="SUPFAM" id="SSF52402">
    <property type="entry name" value="Adenine nucleotide alpha hydrolases-like"/>
    <property type="match status" value="1"/>
</dbReference>
<comment type="caution">
    <text evidence="4">The sequence shown here is derived from an EMBL/GenBank/DDBJ whole genome shotgun (WGS) entry which is preliminary data.</text>
</comment>
<dbReference type="Pfam" id="PF01171">
    <property type="entry name" value="ATP_bind_3"/>
    <property type="match status" value="1"/>
</dbReference>
<evidence type="ECO:0000313" key="5">
    <source>
        <dbReference type="Proteomes" id="UP000006034"/>
    </source>
</evidence>
<name>E5Y863_BILW3</name>
<evidence type="ECO:0000256" key="1">
    <source>
        <dbReference type="ARBA" id="ARBA00022679"/>
    </source>
</evidence>
<dbReference type="RefSeq" id="WP_005028219.1">
    <property type="nucleotide sequence ID" value="NZ_KE150238.1"/>
</dbReference>
<dbReference type="HOGENOM" id="CLU_026481_5_2_7"/>
<dbReference type="EMBL" id="ADCP02000001">
    <property type="protein sequence ID" value="EFV43810.1"/>
    <property type="molecule type" value="Genomic_DNA"/>
</dbReference>
<protein>
    <recommendedName>
        <fullName evidence="3">tRNA(Ile)-lysidine/2-thiocytidine synthase N-terminal domain-containing protein</fullName>
    </recommendedName>
</protein>
<keyword evidence="1" id="KW-0808">Transferase</keyword>
<keyword evidence="2" id="KW-0547">Nucleotide-binding</keyword>
<dbReference type="GeneID" id="78085521"/>
<dbReference type="GO" id="GO:0008033">
    <property type="term" value="P:tRNA processing"/>
    <property type="evidence" value="ECO:0007669"/>
    <property type="project" value="InterPro"/>
</dbReference>
<keyword evidence="2" id="KW-0067">ATP-binding</keyword>
<dbReference type="STRING" id="563192.HMPREF0179_02378"/>
<dbReference type="GO" id="GO:0016740">
    <property type="term" value="F:transferase activity"/>
    <property type="evidence" value="ECO:0007669"/>
    <property type="project" value="UniProtKB-KW"/>
</dbReference>
<dbReference type="Proteomes" id="UP000006034">
    <property type="component" value="Unassembled WGS sequence"/>
</dbReference>
<feature type="binding site" evidence="2">
    <location>
        <position position="144"/>
    </location>
    <ligand>
        <name>ATP</name>
        <dbReference type="ChEBI" id="CHEBI:30616"/>
    </ligand>
</feature>
<feature type="binding site" evidence="2">
    <location>
        <begin position="36"/>
        <end position="38"/>
    </location>
    <ligand>
        <name>ATP</name>
        <dbReference type="ChEBI" id="CHEBI:30616"/>
    </ligand>
</feature>
<feature type="binding site" evidence="2">
    <location>
        <position position="57"/>
    </location>
    <ligand>
        <name>ATP</name>
        <dbReference type="ChEBI" id="CHEBI:30616"/>
    </ligand>
</feature>
<reference evidence="4 5" key="2">
    <citation type="submission" date="2013-04" db="EMBL/GenBank/DDBJ databases">
        <title>The Genome Sequence of Bilophila wadsworthia 3_1_6.</title>
        <authorList>
            <consortium name="The Broad Institute Genomics Platform"/>
            <person name="Earl A."/>
            <person name="Ward D."/>
            <person name="Feldgarden M."/>
            <person name="Gevers D."/>
            <person name="Sibley C."/>
            <person name="Strauss J."/>
            <person name="Allen-Vercoe E."/>
            <person name="Walker B."/>
            <person name="Young S."/>
            <person name="Zeng Q."/>
            <person name="Gargeya S."/>
            <person name="Fitzgerald M."/>
            <person name="Haas B."/>
            <person name="Abouelleil A."/>
            <person name="Allen A.W."/>
            <person name="Alvarado L."/>
            <person name="Arachchi H.M."/>
            <person name="Berlin A.M."/>
            <person name="Chapman S.B."/>
            <person name="Gainer-Dewar J."/>
            <person name="Goldberg J."/>
            <person name="Griggs A."/>
            <person name="Gujja S."/>
            <person name="Hansen M."/>
            <person name="Howarth C."/>
            <person name="Imamovic A."/>
            <person name="Ireland A."/>
            <person name="Larimer J."/>
            <person name="McCowan C."/>
            <person name="Murphy C."/>
            <person name="Pearson M."/>
            <person name="Poon T.W."/>
            <person name="Priest M."/>
            <person name="Roberts A."/>
            <person name="Saif S."/>
            <person name="Shea T."/>
            <person name="Sisk P."/>
            <person name="Sykes S."/>
            <person name="Wortman J."/>
            <person name="Nusbaum C."/>
            <person name="Birren B."/>
        </authorList>
    </citation>
    <scope>NUCLEOTIDE SEQUENCE [LARGE SCALE GENOMIC DNA]</scope>
    <source>
        <strain evidence="4 5">3_1_6</strain>
    </source>
</reference>
<dbReference type="GO" id="GO:0005524">
    <property type="term" value="F:ATP binding"/>
    <property type="evidence" value="ECO:0007669"/>
    <property type="project" value="UniProtKB-KW"/>
</dbReference>
<dbReference type="Gene3D" id="3.40.50.620">
    <property type="entry name" value="HUPs"/>
    <property type="match status" value="1"/>
</dbReference>
<dbReference type="OrthoDB" id="9801054at2"/>
<dbReference type="AlphaFoldDB" id="E5Y863"/>
<organism evidence="4 5">
    <name type="scientific">Bilophila wadsworthia (strain 3_1_6)</name>
    <dbReference type="NCBI Taxonomy" id="563192"/>
    <lineage>
        <taxon>Bacteria</taxon>
        <taxon>Pseudomonadati</taxon>
        <taxon>Thermodesulfobacteriota</taxon>
        <taxon>Desulfovibrionia</taxon>
        <taxon>Desulfovibrionales</taxon>
        <taxon>Desulfovibrionaceae</taxon>
        <taxon>Bilophila</taxon>
    </lineage>
</organism>
<dbReference type="InterPro" id="IPR014729">
    <property type="entry name" value="Rossmann-like_a/b/a_fold"/>
</dbReference>
<dbReference type="InterPro" id="IPR011063">
    <property type="entry name" value="TilS/TtcA_N"/>
</dbReference>
<sequence>MSKEKLSYAQQVCVKSAGKAMQRTGMVGPGAKVGVAVSGGVDSWVLLEVLRRRQRIVPFRFDIMAIHLNPGFDAENHAPLVEYLAKHGVAGHIEVTDHGPRGHSPENRRNSACFYCAMLRRTRLFEVCQRYGLTHLAFGHNADDLVTTFFMNLVQNGRVEGMGMCDDFFKGALKVIRPLLLVEKPDIIKAARRWELPVWSNPCPSAGKTNRANFQAKIDALHGGDKMLKTNLFNGLCRWQLAQSESGNKA</sequence>
<dbReference type="PANTHER" id="PTHR43686:SF1">
    <property type="entry name" value="AMINOTRAN_5 DOMAIN-CONTAINING PROTEIN"/>
    <property type="match status" value="1"/>
</dbReference>
<feature type="binding site" evidence="2">
    <location>
        <position position="139"/>
    </location>
    <ligand>
        <name>ATP</name>
        <dbReference type="ChEBI" id="CHEBI:30616"/>
    </ligand>
</feature>
<gene>
    <name evidence="4" type="ORF">HMPREF0179_02378</name>
</gene>
<feature type="binding site" evidence="2">
    <location>
        <position position="42"/>
    </location>
    <ligand>
        <name>ATP</name>
        <dbReference type="ChEBI" id="CHEBI:30616"/>
    </ligand>
</feature>
<dbReference type="PIRSF" id="PIRSF004976">
    <property type="entry name" value="ATPase_YdaO"/>
    <property type="match status" value="1"/>
</dbReference>